<feature type="compositionally biased region" description="Basic residues" evidence="2">
    <location>
        <begin position="336"/>
        <end position="346"/>
    </location>
</feature>
<dbReference type="Pfam" id="PF09073">
    <property type="entry name" value="BUD22"/>
    <property type="match status" value="1"/>
</dbReference>
<proteinExistence type="predicted"/>
<dbReference type="AlphaFoldDB" id="A0AAD5BHG9"/>
<dbReference type="GO" id="GO:0005634">
    <property type="term" value="C:nucleus"/>
    <property type="evidence" value="ECO:0007669"/>
    <property type="project" value="TreeGrafter"/>
</dbReference>
<evidence type="ECO:0000313" key="4">
    <source>
        <dbReference type="EMBL" id="KAI5963881.1"/>
    </source>
</evidence>
<feature type="compositionally biased region" description="Acidic residues" evidence="2">
    <location>
        <begin position="316"/>
        <end position="326"/>
    </location>
</feature>
<dbReference type="GO" id="GO:0030490">
    <property type="term" value="P:maturation of SSU-rRNA"/>
    <property type="evidence" value="ECO:0007669"/>
    <property type="project" value="TreeGrafter"/>
</dbReference>
<dbReference type="PANTHER" id="PTHR23325">
    <property type="entry name" value="SERUM RESPONSE FACTOR-BINDING"/>
    <property type="match status" value="1"/>
</dbReference>
<evidence type="ECO:0000313" key="5">
    <source>
        <dbReference type="Proteomes" id="UP001204833"/>
    </source>
</evidence>
<feature type="compositionally biased region" description="Acidic residues" evidence="2">
    <location>
        <begin position="204"/>
        <end position="214"/>
    </location>
</feature>
<dbReference type="RefSeq" id="XP_051610302.1">
    <property type="nucleotide sequence ID" value="XM_051750333.1"/>
</dbReference>
<keyword evidence="1" id="KW-0175">Coiled coil</keyword>
<comment type="caution">
    <text evidence="4">The sequence shown here is derived from an EMBL/GenBank/DDBJ whole genome shotgun (WGS) entry which is preliminary data.</text>
</comment>
<feature type="region of interest" description="Disordered" evidence="2">
    <location>
        <begin position="187"/>
        <end position="229"/>
    </location>
</feature>
<keyword evidence="5" id="KW-1185">Reference proteome</keyword>
<dbReference type="PANTHER" id="PTHR23325:SF1">
    <property type="entry name" value="SERUM RESPONSE FACTOR-BINDING PROTEIN 1"/>
    <property type="match status" value="1"/>
</dbReference>
<feature type="compositionally biased region" description="Basic and acidic residues" evidence="2">
    <location>
        <begin position="353"/>
        <end position="383"/>
    </location>
</feature>
<protein>
    <submittedName>
        <fullName evidence="4">BUD22</fullName>
    </submittedName>
</protein>
<dbReference type="InterPro" id="IPR015158">
    <property type="entry name" value="Bud22_dom"/>
</dbReference>
<gene>
    <name evidence="4" type="ORF">KGF57_001156</name>
</gene>
<feature type="compositionally biased region" description="Basic and acidic residues" evidence="2">
    <location>
        <begin position="406"/>
        <end position="426"/>
    </location>
</feature>
<feature type="compositionally biased region" description="Acidic residues" evidence="2">
    <location>
        <begin position="243"/>
        <end position="253"/>
    </location>
</feature>
<accession>A0AAD5BHG9</accession>
<reference evidence="4 5" key="1">
    <citation type="journal article" date="2022" name="DNA Res.">
        <title>Genome analysis of five recently described species of the CUG-Ser clade uncovers Candida theae as a new hybrid lineage with pathogenic potential in the Candida parapsilosis species complex.</title>
        <authorList>
            <person name="Mixao V."/>
            <person name="Del Olmo V."/>
            <person name="Hegedusova E."/>
            <person name="Saus E."/>
            <person name="Pryszcz L."/>
            <person name="Cillingova A."/>
            <person name="Nosek J."/>
            <person name="Gabaldon T."/>
        </authorList>
    </citation>
    <scope>NUCLEOTIDE SEQUENCE [LARGE SCALE GENOMIC DNA]</scope>
    <source>
        <strain evidence="4 5">CBS 12239</strain>
    </source>
</reference>
<evidence type="ECO:0000256" key="2">
    <source>
        <dbReference type="SAM" id="MobiDB-lite"/>
    </source>
</evidence>
<dbReference type="Proteomes" id="UP001204833">
    <property type="component" value="Unassembled WGS sequence"/>
</dbReference>
<feature type="compositionally biased region" description="Acidic residues" evidence="2">
    <location>
        <begin position="262"/>
        <end position="286"/>
    </location>
</feature>
<dbReference type="GO" id="GO:0030686">
    <property type="term" value="C:90S preribosome"/>
    <property type="evidence" value="ECO:0007669"/>
    <property type="project" value="TreeGrafter"/>
</dbReference>
<dbReference type="InterPro" id="IPR037393">
    <property type="entry name" value="Bud22/SRFB1"/>
</dbReference>
<sequence length="451" mass="52149">MWKLDLLEASFENAPPRYPHTKKLLFALKHKNKLAKKLPTNKEEAKEEIKKLKALYFGQKYHAAYSKLDKEIRNFIKQKKAPDVFGKDEFLQQLITSKLIKCIGSTILSSKQLKSNPPDYIPENIRKHILDKSSPFNPSQFFVQYCQNSKEVNNYCSNLWNNKSVKSTLGDIEWSFKMVRGNLSKQDFEERRKQTGRAVNENQNSDDGENDDISDGSSDNSAESDLDDEEKLAEFDGMVAASDQDDDESDEGLNPEINYNEVTDEEPSEAENDDDDDDDSDDFFDEEPSKKKSKTGSIDDEYNLPELAQGYYSGGSDDESDDVDNDDVVKSITQQRKNRRGQRARQKIWAQKYGKEAKHIVKNRERVQSERETRQREYEERQRKRELKAQLLAEKQKPTGANTEPLGERKFRELSATPTEDKKIHPSWEAKKLAEEKLKNVKFQGKKITFD</sequence>
<feature type="domain" description="Bud22" evidence="3">
    <location>
        <begin position="48"/>
        <end position="451"/>
    </location>
</feature>
<organism evidence="4 5">
    <name type="scientific">Candida theae</name>
    <dbReference type="NCBI Taxonomy" id="1198502"/>
    <lineage>
        <taxon>Eukaryota</taxon>
        <taxon>Fungi</taxon>
        <taxon>Dikarya</taxon>
        <taxon>Ascomycota</taxon>
        <taxon>Saccharomycotina</taxon>
        <taxon>Pichiomycetes</taxon>
        <taxon>Debaryomycetaceae</taxon>
        <taxon>Candida/Lodderomyces clade</taxon>
        <taxon>Candida</taxon>
    </lineage>
</organism>
<name>A0AAD5BHG9_9ASCO</name>
<dbReference type="EMBL" id="JAIHNG010000050">
    <property type="protein sequence ID" value="KAI5963881.1"/>
    <property type="molecule type" value="Genomic_DNA"/>
</dbReference>
<feature type="region of interest" description="Disordered" evidence="2">
    <location>
        <begin position="241"/>
        <end position="426"/>
    </location>
</feature>
<dbReference type="GeneID" id="76149215"/>
<evidence type="ECO:0000259" key="3">
    <source>
        <dbReference type="Pfam" id="PF09073"/>
    </source>
</evidence>
<evidence type="ECO:0000256" key="1">
    <source>
        <dbReference type="ARBA" id="ARBA00023054"/>
    </source>
</evidence>